<evidence type="ECO:0000313" key="2">
    <source>
        <dbReference type="Proteomes" id="UP001151760"/>
    </source>
</evidence>
<name>A0ABQ5HHB6_9ASTR</name>
<dbReference type="EMBL" id="BQNB010019562">
    <property type="protein sequence ID" value="GJT86610.1"/>
    <property type="molecule type" value="Genomic_DNA"/>
</dbReference>
<dbReference type="Proteomes" id="UP001151760">
    <property type="component" value="Unassembled WGS sequence"/>
</dbReference>
<gene>
    <name evidence="1" type="ORF">Tco_1068327</name>
</gene>
<proteinExistence type="predicted"/>
<accession>A0ABQ5HHB6</accession>
<organism evidence="1 2">
    <name type="scientific">Tanacetum coccineum</name>
    <dbReference type="NCBI Taxonomy" id="301880"/>
    <lineage>
        <taxon>Eukaryota</taxon>
        <taxon>Viridiplantae</taxon>
        <taxon>Streptophyta</taxon>
        <taxon>Embryophyta</taxon>
        <taxon>Tracheophyta</taxon>
        <taxon>Spermatophyta</taxon>
        <taxon>Magnoliopsida</taxon>
        <taxon>eudicotyledons</taxon>
        <taxon>Gunneridae</taxon>
        <taxon>Pentapetalae</taxon>
        <taxon>asterids</taxon>
        <taxon>campanulids</taxon>
        <taxon>Asterales</taxon>
        <taxon>Asteraceae</taxon>
        <taxon>Asteroideae</taxon>
        <taxon>Anthemideae</taxon>
        <taxon>Anthemidinae</taxon>
        <taxon>Tanacetum</taxon>
    </lineage>
</organism>
<evidence type="ECO:0000313" key="1">
    <source>
        <dbReference type="EMBL" id="GJT86610.1"/>
    </source>
</evidence>
<reference evidence="1" key="1">
    <citation type="journal article" date="2022" name="Int. J. Mol. Sci.">
        <title>Draft Genome of Tanacetum Coccineum: Genomic Comparison of Closely Related Tanacetum-Family Plants.</title>
        <authorList>
            <person name="Yamashiro T."/>
            <person name="Shiraishi A."/>
            <person name="Nakayama K."/>
            <person name="Satake H."/>
        </authorList>
    </citation>
    <scope>NUCLEOTIDE SEQUENCE</scope>
</reference>
<keyword evidence="2" id="KW-1185">Reference proteome</keyword>
<reference evidence="1" key="2">
    <citation type="submission" date="2022-01" db="EMBL/GenBank/DDBJ databases">
        <authorList>
            <person name="Yamashiro T."/>
            <person name="Shiraishi A."/>
            <person name="Satake H."/>
            <person name="Nakayama K."/>
        </authorList>
    </citation>
    <scope>NUCLEOTIDE SEQUENCE</scope>
</reference>
<evidence type="ECO:0008006" key="3">
    <source>
        <dbReference type="Google" id="ProtNLM"/>
    </source>
</evidence>
<protein>
    <recommendedName>
        <fullName evidence="3">Transposase</fullName>
    </recommendedName>
</protein>
<comment type="caution">
    <text evidence="1">The sequence shown here is derived from an EMBL/GenBank/DDBJ whole genome shotgun (WGS) entry which is preliminary data.</text>
</comment>
<sequence>MMRRLLEKFKLNGMQKKKERGLKNRRKHKAMTTLIERKPTSVVKDLYHLYRVVQDYYEHIPPTGLGLILLGDLTIIWETADTYFPISDGLTSGRFKKKGNHIKDGWFHESQACYTLVVREWALMITMHLAERRYPLSRELMIRMLIHGMDKSKREMDKPLR</sequence>